<evidence type="ECO:0000256" key="3">
    <source>
        <dbReference type="ARBA" id="ARBA00023288"/>
    </source>
</evidence>
<dbReference type="Proteomes" id="UP000011958">
    <property type="component" value="Unassembled WGS sequence"/>
</dbReference>
<evidence type="ECO:0000313" key="6">
    <source>
        <dbReference type="Proteomes" id="UP000011958"/>
    </source>
</evidence>
<evidence type="ECO:0000256" key="1">
    <source>
        <dbReference type="ARBA" id="ARBA00022707"/>
    </source>
</evidence>
<evidence type="ECO:0000256" key="2">
    <source>
        <dbReference type="ARBA" id="ARBA00023139"/>
    </source>
</evidence>
<keyword evidence="2" id="KW-0564">Palmitate</keyword>
<evidence type="ECO:0000256" key="4">
    <source>
        <dbReference type="SAM" id="MobiDB-lite"/>
    </source>
</evidence>
<proteinExistence type="predicted"/>
<dbReference type="OrthoDB" id="5387342at2759"/>
<name>M7NQJ9_PNEMU</name>
<dbReference type="Pfam" id="PF15811">
    <property type="entry name" value="SVIP"/>
    <property type="match status" value="1"/>
</dbReference>
<dbReference type="STRING" id="1069680.M7NQJ9"/>
<dbReference type="EMBL" id="AFWA02000012">
    <property type="protein sequence ID" value="EMR09547.1"/>
    <property type="molecule type" value="Genomic_DNA"/>
</dbReference>
<dbReference type="GeneID" id="19895825"/>
<feature type="region of interest" description="Disordered" evidence="4">
    <location>
        <begin position="106"/>
        <end position="128"/>
    </location>
</feature>
<evidence type="ECO:0000313" key="5">
    <source>
        <dbReference type="EMBL" id="EMR09547.1"/>
    </source>
</evidence>
<dbReference type="HOGENOM" id="CLU_1960498_0_0_1"/>
<dbReference type="AlphaFoldDB" id="M7NQJ9"/>
<sequence>MGIICCKIKKYTETFSESCEQQKTDEKMKIPISSKKNKSKSSKKGYMLSKEKNIEKTEHDIAFLREATANAAQARFEKNKSKGICTPGKLSSQLAAEKKKTRLELLEDISREKQIERDQKQKNDLRWD</sequence>
<dbReference type="VEuPathDB" id="FungiDB:PNEG_02132"/>
<feature type="region of interest" description="Disordered" evidence="4">
    <location>
        <begin position="22"/>
        <end position="50"/>
    </location>
</feature>
<keyword evidence="1" id="KW-0519">Myristate</keyword>
<organism evidence="5 6">
    <name type="scientific">Pneumocystis murina (strain B123)</name>
    <name type="common">Mouse pneumocystis pneumonia agent</name>
    <name type="synonym">Pneumocystis carinii f. sp. muris</name>
    <dbReference type="NCBI Taxonomy" id="1069680"/>
    <lineage>
        <taxon>Eukaryota</taxon>
        <taxon>Fungi</taxon>
        <taxon>Dikarya</taxon>
        <taxon>Ascomycota</taxon>
        <taxon>Taphrinomycotina</taxon>
        <taxon>Pneumocystomycetes</taxon>
        <taxon>Pneumocystaceae</taxon>
        <taxon>Pneumocystis</taxon>
    </lineage>
</organism>
<accession>M7NQJ9</accession>
<dbReference type="InterPro" id="IPR031632">
    <property type="entry name" value="SVIP"/>
</dbReference>
<gene>
    <name evidence="5" type="ORF">PNEG_02132</name>
</gene>
<protein>
    <submittedName>
        <fullName evidence="5">Uncharacterized protein</fullName>
    </submittedName>
</protein>
<keyword evidence="6" id="KW-1185">Reference proteome</keyword>
<dbReference type="RefSeq" id="XP_007874114.1">
    <property type="nucleotide sequence ID" value="XM_007875923.2"/>
</dbReference>
<comment type="caution">
    <text evidence="5">The sequence shown here is derived from an EMBL/GenBank/DDBJ whole genome shotgun (WGS) entry which is preliminary data.</text>
</comment>
<reference evidence="6" key="1">
    <citation type="journal article" date="2016" name="Nat. Commun.">
        <title>Genome analysis of three Pneumocystis species reveals adaptation mechanisms to life exclusively in mammalian hosts.</title>
        <authorList>
            <person name="Ma L."/>
            <person name="Chen Z."/>
            <person name="Huang D.W."/>
            <person name="Kutty G."/>
            <person name="Ishihara M."/>
            <person name="Wang H."/>
            <person name="Abouelleil A."/>
            <person name="Bishop L."/>
            <person name="Davey E."/>
            <person name="Deng R."/>
            <person name="Deng X."/>
            <person name="Fan L."/>
            <person name="Fantoni G."/>
            <person name="Fitzgerald M."/>
            <person name="Gogineni E."/>
            <person name="Goldberg J.M."/>
            <person name="Handley G."/>
            <person name="Hu X."/>
            <person name="Huber C."/>
            <person name="Jiao X."/>
            <person name="Jones K."/>
            <person name="Levin J.Z."/>
            <person name="Liu Y."/>
            <person name="Macdonald P."/>
            <person name="Melnikov A."/>
            <person name="Raley C."/>
            <person name="Sassi M."/>
            <person name="Sherman B.T."/>
            <person name="Song X."/>
            <person name="Sykes S."/>
            <person name="Tran B."/>
            <person name="Walsh L."/>
            <person name="Xia Y."/>
            <person name="Yang J."/>
            <person name="Young S."/>
            <person name="Zeng Q."/>
            <person name="Zheng X."/>
            <person name="Stephens R."/>
            <person name="Nusbaum C."/>
            <person name="Birren B.W."/>
            <person name="Azadi P."/>
            <person name="Lempicki R.A."/>
            <person name="Cuomo C.A."/>
            <person name="Kovacs J.A."/>
        </authorList>
    </citation>
    <scope>NUCLEOTIDE SEQUENCE [LARGE SCALE GENOMIC DNA]</scope>
    <source>
        <strain evidence="6">B123</strain>
    </source>
</reference>
<keyword evidence="3" id="KW-0449">Lipoprotein</keyword>